<keyword evidence="2" id="KW-1185">Reference proteome</keyword>
<dbReference type="AlphaFoldDB" id="A0A4D6NQ56"/>
<proteinExistence type="predicted"/>
<protein>
    <submittedName>
        <fullName evidence="1">Putative transposase</fullName>
    </submittedName>
</protein>
<name>A0A4D6NQ56_VIGUN</name>
<dbReference type="Pfam" id="PF03004">
    <property type="entry name" value="Transposase_24"/>
    <property type="match status" value="1"/>
</dbReference>
<gene>
    <name evidence="1" type="ORF">DEO72_LG11g1385</name>
</gene>
<accession>A0A4D6NQ56</accession>
<reference evidence="1 2" key="1">
    <citation type="submission" date="2019-04" db="EMBL/GenBank/DDBJ databases">
        <title>An improved genome assembly and genetic linkage map for asparagus bean, Vigna unguiculata ssp. sesquipedialis.</title>
        <authorList>
            <person name="Xia Q."/>
            <person name="Zhang R."/>
            <person name="Dong Y."/>
        </authorList>
    </citation>
    <scope>NUCLEOTIDE SEQUENCE [LARGE SCALE GENOMIC DNA]</scope>
    <source>
        <tissue evidence="1">Leaf</tissue>
    </source>
</reference>
<dbReference type="EMBL" id="CP039355">
    <property type="protein sequence ID" value="QCE14385.1"/>
    <property type="molecule type" value="Genomic_DNA"/>
</dbReference>
<evidence type="ECO:0000313" key="2">
    <source>
        <dbReference type="Proteomes" id="UP000501690"/>
    </source>
</evidence>
<evidence type="ECO:0000313" key="1">
    <source>
        <dbReference type="EMBL" id="QCE14385.1"/>
    </source>
</evidence>
<organism evidence="1 2">
    <name type="scientific">Vigna unguiculata</name>
    <name type="common">Cowpea</name>
    <dbReference type="NCBI Taxonomy" id="3917"/>
    <lineage>
        <taxon>Eukaryota</taxon>
        <taxon>Viridiplantae</taxon>
        <taxon>Streptophyta</taxon>
        <taxon>Embryophyta</taxon>
        <taxon>Tracheophyta</taxon>
        <taxon>Spermatophyta</taxon>
        <taxon>Magnoliopsida</taxon>
        <taxon>eudicotyledons</taxon>
        <taxon>Gunneridae</taxon>
        <taxon>Pentapetalae</taxon>
        <taxon>rosids</taxon>
        <taxon>fabids</taxon>
        <taxon>Fabales</taxon>
        <taxon>Fabaceae</taxon>
        <taxon>Papilionoideae</taxon>
        <taxon>50 kb inversion clade</taxon>
        <taxon>NPAAA clade</taxon>
        <taxon>indigoferoid/millettioid clade</taxon>
        <taxon>Phaseoleae</taxon>
        <taxon>Vigna</taxon>
    </lineage>
</organism>
<dbReference type="Proteomes" id="UP000501690">
    <property type="component" value="Linkage Group LG11"/>
</dbReference>
<dbReference type="InterPro" id="IPR004252">
    <property type="entry name" value="Probable_transposase_24"/>
</dbReference>
<sequence>MEVNLGRVMGRGKLYIKTHKKRNGSYVNEETKSIARSSFVDYHLSEEYKKLSKRNIKVRKAQKIPHTGGAKLLSTKQHEMEVNLGRVMGRGKLYIKTHKKRNGSYVNEETKSIAEKMTQEMSQNVNSNEISIDDCVSKVLGKNHSGCVCCLGLGGLHSVVFLYTTRFSNHYKKSTYYLR</sequence>